<feature type="non-terminal residue" evidence="4">
    <location>
        <position position="1"/>
    </location>
</feature>
<proteinExistence type="predicted"/>
<reference evidence="4" key="1">
    <citation type="submission" date="2023-01" db="EMBL/GenBank/DDBJ databases">
        <title>Genomic dissection of endemic carbapenem resistance: metallo-beta-lactamase gene dissemination through clonal, plasmid and integron transfer pathways.</title>
        <authorList>
            <person name="Macesic N."/>
        </authorList>
    </citation>
    <scope>NUCLEOTIDE SEQUENCE</scope>
    <source>
        <strain evidence="4">CPO573</strain>
    </source>
</reference>
<gene>
    <name evidence="4" type="ORF">P9854_28280</name>
</gene>
<evidence type="ECO:0000313" key="4">
    <source>
        <dbReference type="EMBL" id="MDK4769614.1"/>
    </source>
</evidence>
<organism evidence="4 5">
    <name type="scientific">Serratia nevei</name>
    <dbReference type="NCBI Taxonomy" id="2703794"/>
    <lineage>
        <taxon>Bacteria</taxon>
        <taxon>Pseudomonadati</taxon>
        <taxon>Pseudomonadota</taxon>
        <taxon>Gammaproteobacteria</taxon>
        <taxon>Enterobacterales</taxon>
        <taxon>Yersiniaceae</taxon>
        <taxon>Serratia</taxon>
    </lineage>
</organism>
<sequence length="56" mass="6268">PRSLIASQVWDMNFDSDTNAIDVAVKRLRAKIDNDYGTKLIQTVRGVGYMLEVPDA</sequence>
<protein>
    <submittedName>
        <fullName evidence="4">Winged helix-turn-helix domain-containing protein</fullName>
    </submittedName>
</protein>
<feature type="DNA-binding region" description="OmpR/PhoB-type" evidence="2">
    <location>
        <begin position="1"/>
        <end position="53"/>
    </location>
</feature>
<dbReference type="GO" id="GO:0003677">
    <property type="term" value="F:DNA binding"/>
    <property type="evidence" value="ECO:0007669"/>
    <property type="project" value="UniProtKB-UniRule"/>
</dbReference>
<dbReference type="PROSITE" id="PS51755">
    <property type="entry name" value="OMPR_PHOB"/>
    <property type="match status" value="1"/>
</dbReference>
<dbReference type="GO" id="GO:0000160">
    <property type="term" value="P:phosphorelay signal transduction system"/>
    <property type="evidence" value="ECO:0007669"/>
    <property type="project" value="InterPro"/>
</dbReference>
<dbReference type="Gene3D" id="1.10.10.10">
    <property type="entry name" value="Winged helix-like DNA-binding domain superfamily/Winged helix DNA-binding domain"/>
    <property type="match status" value="1"/>
</dbReference>
<dbReference type="SUPFAM" id="SSF46894">
    <property type="entry name" value="C-terminal effector domain of the bipartite response regulators"/>
    <property type="match status" value="1"/>
</dbReference>
<dbReference type="CDD" id="cd00383">
    <property type="entry name" value="trans_reg_C"/>
    <property type="match status" value="1"/>
</dbReference>
<evidence type="ECO:0000256" key="2">
    <source>
        <dbReference type="PROSITE-ProRule" id="PRU01091"/>
    </source>
</evidence>
<comment type="caution">
    <text evidence="4">The sequence shown here is derived from an EMBL/GenBank/DDBJ whole genome shotgun (WGS) entry which is preliminary data.</text>
</comment>
<dbReference type="InterPro" id="IPR016032">
    <property type="entry name" value="Sig_transdc_resp-reg_C-effctor"/>
</dbReference>
<dbReference type="InterPro" id="IPR036388">
    <property type="entry name" value="WH-like_DNA-bd_sf"/>
</dbReference>
<dbReference type="AlphaFoldDB" id="A0AAW6XFH1"/>
<keyword evidence="1 2" id="KW-0238">DNA-binding</keyword>
<feature type="domain" description="OmpR/PhoB-type" evidence="3">
    <location>
        <begin position="1"/>
        <end position="53"/>
    </location>
</feature>
<dbReference type="Proteomes" id="UP001173597">
    <property type="component" value="Unassembled WGS sequence"/>
</dbReference>
<name>A0AAW6XFH1_9GAMM</name>
<accession>A0AAW6XFH1</accession>
<evidence type="ECO:0000259" key="3">
    <source>
        <dbReference type="PROSITE" id="PS51755"/>
    </source>
</evidence>
<dbReference type="GO" id="GO:0006355">
    <property type="term" value="P:regulation of DNA-templated transcription"/>
    <property type="evidence" value="ECO:0007669"/>
    <property type="project" value="InterPro"/>
</dbReference>
<dbReference type="RefSeq" id="WP_190325187.1">
    <property type="nucleotide sequence ID" value="NZ_JARTLO010000219.1"/>
</dbReference>
<evidence type="ECO:0000256" key="1">
    <source>
        <dbReference type="ARBA" id="ARBA00023125"/>
    </source>
</evidence>
<evidence type="ECO:0000313" key="5">
    <source>
        <dbReference type="Proteomes" id="UP001173597"/>
    </source>
</evidence>
<dbReference type="EMBL" id="JARTLO010000219">
    <property type="protein sequence ID" value="MDK4769614.1"/>
    <property type="molecule type" value="Genomic_DNA"/>
</dbReference>
<dbReference type="Pfam" id="PF00486">
    <property type="entry name" value="Trans_reg_C"/>
    <property type="match status" value="1"/>
</dbReference>
<dbReference type="InterPro" id="IPR001867">
    <property type="entry name" value="OmpR/PhoB-type_DNA-bd"/>
</dbReference>